<dbReference type="PROSITE" id="PS50068">
    <property type="entry name" value="LDLRA_2"/>
    <property type="match status" value="1"/>
</dbReference>
<dbReference type="InterPro" id="IPR001314">
    <property type="entry name" value="Peptidase_S1A"/>
</dbReference>
<dbReference type="InterPro" id="IPR033116">
    <property type="entry name" value="TRYPSIN_SER"/>
</dbReference>
<dbReference type="OrthoDB" id="6411962at2759"/>
<dbReference type="InterPro" id="IPR001254">
    <property type="entry name" value="Trypsin_dom"/>
</dbReference>
<evidence type="ECO:0000256" key="3">
    <source>
        <dbReference type="PROSITE-ProRule" id="PRU00124"/>
    </source>
</evidence>
<dbReference type="GO" id="GO:0006508">
    <property type="term" value="P:proteolysis"/>
    <property type="evidence" value="ECO:0007669"/>
    <property type="project" value="InterPro"/>
</dbReference>
<dbReference type="GO" id="GO:0004252">
    <property type="term" value="F:serine-type endopeptidase activity"/>
    <property type="evidence" value="ECO:0007669"/>
    <property type="project" value="InterPro"/>
</dbReference>
<dbReference type="SMART" id="SM00192">
    <property type="entry name" value="LDLa"/>
    <property type="match status" value="1"/>
</dbReference>
<dbReference type="SMART" id="SM00020">
    <property type="entry name" value="Tryp_SPc"/>
    <property type="match status" value="1"/>
</dbReference>
<dbReference type="InterPro" id="IPR002172">
    <property type="entry name" value="LDrepeatLR_classA_rpt"/>
</dbReference>
<dbReference type="PROSITE" id="PS01209">
    <property type="entry name" value="LDLRA_1"/>
    <property type="match status" value="1"/>
</dbReference>
<dbReference type="GeneID" id="108675540"/>
<dbReference type="PANTHER" id="PTHR24252">
    <property type="entry name" value="ACROSIN-RELATED"/>
    <property type="match status" value="1"/>
</dbReference>
<dbReference type="CDD" id="cd00112">
    <property type="entry name" value="LDLa"/>
    <property type="match status" value="1"/>
</dbReference>
<dbReference type="InterPro" id="IPR036055">
    <property type="entry name" value="LDL_receptor-like_sf"/>
</dbReference>
<evidence type="ECO:0000256" key="1">
    <source>
        <dbReference type="ARBA" id="ARBA00023157"/>
    </source>
</evidence>
<dbReference type="Gene3D" id="2.40.10.10">
    <property type="entry name" value="Trypsin-like serine proteases"/>
    <property type="match status" value="1"/>
</dbReference>
<dbReference type="RefSeq" id="XP_018019050.1">
    <property type="nucleotide sequence ID" value="XM_018163561.1"/>
</dbReference>
<keyword evidence="5" id="KW-1185">Reference proteome</keyword>
<dbReference type="PANTHER" id="PTHR24252:SF7">
    <property type="entry name" value="HYALIN"/>
    <property type="match status" value="1"/>
</dbReference>
<dbReference type="Pfam" id="PF00057">
    <property type="entry name" value="Ldl_recept_a"/>
    <property type="match status" value="1"/>
</dbReference>
<evidence type="ECO:0000259" key="4">
    <source>
        <dbReference type="PROSITE" id="PS50240"/>
    </source>
</evidence>
<accession>A0A8B7NZC5</accession>
<comment type="caution">
    <text evidence="3">Lacks conserved residue(s) required for the propagation of feature annotation.</text>
</comment>
<keyword evidence="1 3" id="KW-1015">Disulfide bond</keyword>
<gene>
    <name evidence="6" type="primary">LOC108675540</name>
</gene>
<name>A0A8B7NZC5_HYAAZ</name>
<sequence length="250" mass="27102">MIAVLTVYTHPLTPPSPSYTHPLTPPSPSYIDASYTHDVALLQLHQAVPYTDYVRPVCLPPPHYPITDGRRCTLVGWGQLFEAGKIFPDSLQEVEVPLISTAECQRRTLFMPLYRVTQHMFCAGYLRGGRDACLGDSGGPLMCQEADGRWVLVGVTSNGYGCARPNRPGVYTKVTAYSSWIHQVLSLGGSGSVVPVEAPPCAGLRCALGACVPPDRICDRHPDCSDGSDERNCRHSAAFLENNSTLSGGR</sequence>
<dbReference type="SUPFAM" id="SSF50494">
    <property type="entry name" value="Trypsin-like serine proteases"/>
    <property type="match status" value="1"/>
</dbReference>
<dbReference type="InterPro" id="IPR023415">
    <property type="entry name" value="LDLR_class-A_CS"/>
</dbReference>
<protein>
    <submittedName>
        <fullName evidence="6">Enteropeptidase-like</fullName>
    </submittedName>
</protein>
<dbReference type="InterPro" id="IPR009003">
    <property type="entry name" value="Peptidase_S1_PA"/>
</dbReference>
<feature type="disulfide bond" evidence="3">
    <location>
        <begin position="206"/>
        <end position="224"/>
    </location>
</feature>
<dbReference type="KEGG" id="hazt:108675540"/>
<evidence type="ECO:0000256" key="2">
    <source>
        <dbReference type="ARBA" id="ARBA00024195"/>
    </source>
</evidence>
<dbReference type="PROSITE" id="PS50240">
    <property type="entry name" value="TRYPSIN_DOM"/>
    <property type="match status" value="1"/>
</dbReference>
<feature type="domain" description="Peptidase S1" evidence="4">
    <location>
        <begin position="1"/>
        <end position="186"/>
    </location>
</feature>
<dbReference type="Proteomes" id="UP000694843">
    <property type="component" value="Unplaced"/>
</dbReference>
<evidence type="ECO:0000313" key="6">
    <source>
        <dbReference type="RefSeq" id="XP_018019050.1"/>
    </source>
</evidence>
<feature type="disulfide bond" evidence="3">
    <location>
        <begin position="218"/>
        <end position="233"/>
    </location>
</feature>
<dbReference type="InterPro" id="IPR043504">
    <property type="entry name" value="Peptidase_S1_PA_chymotrypsin"/>
</dbReference>
<dbReference type="Pfam" id="PF00089">
    <property type="entry name" value="Trypsin"/>
    <property type="match status" value="1"/>
</dbReference>
<dbReference type="PRINTS" id="PR00722">
    <property type="entry name" value="CHYMOTRYPSIN"/>
</dbReference>
<dbReference type="CDD" id="cd00190">
    <property type="entry name" value="Tryp_SPc"/>
    <property type="match status" value="1"/>
</dbReference>
<dbReference type="PROSITE" id="PS00135">
    <property type="entry name" value="TRYPSIN_SER"/>
    <property type="match status" value="1"/>
</dbReference>
<dbReference type="AlphaFoldDB" id="A0A8B7NZC5"/>
<dbReference type="SUPFAM" id="SSF57424">
    <property type="entry name" value="LDL receptor-like module"/>
    <property type="match status" value="1"/>
</dbReference>
<proteinExistence type="inferred from homology"/>
<evidence type="ECO:0000313" key="5">
    <source>
        <dbReference type="Proteomes" id="UP000694843"/>
    </source>
</evidence>
<dbReference type="Gene3D" id="4.10.400.10">
    <property type="entry name" value="Low-density Lipoprotein Receptor"/>
    <property type="match status" value="1"/>
</dbReference>
<reference evidence="6" key="1">
    <citation type="submission" date="2025-08" db="UniProtKB">
        <authorList>
            <consortium name="RefSeq"/>
        </authorList>
    </citation>
    <scope>IDENTIFICATION</scope>
    <source>
        <tissue evidence="6">Whole organism</tissue>
    </source>
</reference>
<comment type="similarity">
    <text evidence="2">Belongs to the peptidase S1 family. CLIP subfamily.</text>
</comment>
<organism evidence="5 6">
    <name type="scientific">Hyalella azteca</name>
    <name type="common">Amphipod</name>
    <dbReference type="NCBI Taxonomy" id="294128"/>
    <lineage>
        <taxon>Eukaryota</taxon>
        <taxon>Metazoa</taxon>
        <taxon>Ecdysozoa</taxon>
        <taxon>Arthropoda</taxon>
        <taxon>Crustacea</taxon>
        <taxon>Multicrustacea</taxon>
        <taxon>Malacostraca</taxon>
        <taxon>Eumalacostraca</taxon>
        <taxon>Peracarida</taxon>
        <taxon>Amphipoda</taxon>
        <taxon>Senticaudata</taxon>
        <taxon>Talitrida</taxon>
        <taxon>Talitroidea</taxon>
        <taxon>Hyalellidae</taxon>
        <taxon>Hyalella</taxon>
    </lineage>
</organism>
<dbReference type="OMA" id="ESHYFAK"/>
<dbReference type="FunFam" id="2.40.10.10:FF:000002">
    <property type="entry name" value="Transmembrane protease serine"/>
    <property type="match status" value="1"/>
</dbReference>